<evidence type="ECO:0000313" key="4">
    <source>
        <dbReference type="EMBL" id="MBB6132515.1"/>
    </source>
</evidence>
<dbReference type="GO" id="GO:0016787">
    <property type="term" value="F:hydrolase activity"/>
    <property type="evidence" value="ECO:0007669"/>
    <property type="project" value="UniProtKB-KW"/>
</dbReference>
<dbReference type="GO" id="GO:0046872">
    <property type="term" value="F:metal ion binding"/>
    <property type="evidence" value="ECO:0007669"/>
    <property type="project" value="UniProtKB-KW"/>
</dbReference>
<evidence type="ECO:0000313" key="5">
    <source>
        <dbReference type="Proteomes" id="UP000540787"/>
    </source>
</evidence>
<dbReference type="InterPro" id="IPR050792">
    <property type="entry name" value="ADP-ribosylglycohydrolase"/>
</dbReference>
<keyword evidence="2 4" id="KW-0378">Hydrolase</keyword>
<keyword evidence="5" id="KW-1185">Reference proteome</keyword>
<proteinExistence type="inferred from homology"/>
<dbReference type="Proteomes" id="UP000540787">
    <property type="component" value="Unassembled WGS sequence"/>
</dbReference>
<feature type="binding site" evidence="3">
    <location>
        <position position="62"/>
    </location>
    <ligand>
        <name>Mg(2+)</name>
        <dbReference type="ChEBI" id="CHEBI:18420"/>
        <label>1</label>
    </ligand>
</feature>
<evidence type="ECO:0000256" key="2">
    <source>
        <dbReference type="ARBA" id="ARBA00022801"/>
    </source>
</evidence>
<keyword evidence="3" id="KW-0460">Magnesium</keyword>
<sequence length="314" mass="34120">MTTRLDRIRGGMYGLLTGDALGVPYEFSAPQDIPERRLIDMSPPPGFARAHSSVPEGTWSDDGAQALLLLASLVECQSVDLQQFTESLMDWCRNGAMTPDGRVFDIGIQTRQALENFARYGNPLTCGPNQERSNGNGSLMRTLPCAFIVTSNPADMIARARRQSLPTHAHPRSQLACALYALMAWQMVEGRTPIEALDYAQDTLQQGVDPGEQAELSLILDGRLDRSQGSGYVVDSLWSAIRCVLATDNYEDCVREAIALGNDTDTTACIAGGLAGVLYGEQGIPALWRHALQGRSIVEDVLARLATSAAQEQY</sequence>
<name>A0A7W9U6J6_9BURK</name>
<dbReference type="PANTHER" id="PTHR16222:SF24">
    <property type="entry name" value="ADP-RIBOSYLHYDROLASE ARH3"/>
    <property type="match status" value="1"/>
</dbReference>
<dbReference type="Pfam" id="PF03747">
    <property type="entry name" value="ADP_ribosyl_GH"/>
    <property type="match status" value="1"/>
</dbReference>
<comment type="similarity">
    <text evidence="1">Belongs to the ADP-ribosylglycohydrolase family.</text>
</comment>
<accession>A0A7W9U6J6</accession>
<dbReference type="Gene3D" id="1.10.4080.10">
    <property type="entry name" value="ADP-ribosylation/Crystallin J1"/>
    <property type="match status" value="1"/>
</dbReference>
<dbReference type="InterPro" id="IPR005502">
    <property type="entry name" value="Ribosyl_crysJ1"/>
</dbReference>
<gene>
    <name evidence="4" type="ORF">HD842_000626</name>
</gene>
<dbReference type="RefSeq" id="WP_183550838.1">
    <property type="nucleotide sequence ID" value="NZ_JACHBX010000001.1"/>
</dbReference>
<feature type="binding site" evidence="3">
    <location>
        <position position="265"/>
    </location>
    <ligand>
        <name>Mg(2+)</name>
        <dbReference type="ChEBI" id="CHEBI:18420"/>
        <label>1</label>
    </ligand>
</feature>
<dbReference type="AlphaFoldDB" id="A0A7W9U6J6"/>
<protein>
    <submittedName>
        <fullName evidence="4">ADP-ribosylglycohydrolase</fullName>
    </submittedName>
</protein>
<evidence type="ECO:0000256" key="3">
    <source>
        <dbReference type="PIRSR" id="PIRSR605502-1"/>
    </source>
</evidence>
<feature type="binding site" evidence="3">
    <location>
        <position position="263"/>
    </location>
    <ligand>
        <name>Mg(2+)</name>
        <dbReference type="ChEBI" id="CHEBI:18420"/>
        <label>1</label>
    </ligand>
</feature>
<dbReference type="PANTHER" id="PTHR16222">
    <property type="entry name" value="ADP-RIBOSYLGLYCOHYDROLASE"/>
    <property type="match status" value="1"/>
</dbReference>
<keyword evidence="3" id="KW-0479">Metal-binding</keyword>
<reference evidence="4 5" key="1">
    <citation type="submission" date="2020-08" db="EMBL/GenBank/DDBJ databases">
        <title>The Agave Microbiome: Exploring the role of microbial communities in plant adaptations to desert environments.</title>
        <authorList>
            <person name="Partida-Martinez L.P."/>
        </authorList>
    </citation>
    <scope>NUCLEOTIDE SEQUENCE [LARGE SCALE GENOMIC DNA]</scope>
    <source>
        <strain evidence="4 5">AT3.2</strain>
    </source>
</reference>
<dbReference type="InterPro" id="IPR036705">
    <property type="entry name" value="Ribosyl_crysJ1_sf"/>
</dbReference>
<comment type="caution">
    <text evidence="4">The sequence shown here is derived from an EMBL/GenBank/DDBJ whole genome shotgun (WGS) entry which is preliminary data.</text>
</comment>
<organism evidence="4 5">
    <name type="scientific">Massilia aurea</name>
    <dbReference type="NCBI Taxonomy" id="373040"/>
    <lineage>
        <taxon>Bacteria</taxon>
        <taxon>Pseudomonadati</taxon>
        <taxon>Pseudomonadota</taxon>
        <taxon>Betaproteobacteria</taxon>
        <taxon>Burkholderiales</taxon>
        <taxon>Oxalobacteraceae</taxon>
        <taxon>Telluria group</taxon>
        <taxon>Massilia</taxon>
    </lineage>
</organism>
<dbReference type="EMBL" id="JACHBX010000001">
    <property type="protein sequence ID" value="MBB6132515.1"/>
    <property type="molecule type" value="Genomic_DNA"/>
</dbReference>
<feature type="binding site" evidence="3">
    <location>
        <position position="60"/>
    </location>
    <ligand>
        <name>Mg(2+)</name>
        <dbReference type="ChEBI" id="CHEBI:18420"/>
        <label>1</label>
    </ligand>
</feature>
<feature type="binding site" evidence="3">
    <location>
        <position position="61"/>
    </location>
    <ligand>
        <name>Mg(2+)</name>
        <dbReference type="ChEBI" id="CHEBI:18420"/>
        <label>1</label>
    </ligand>
</feature>
<comment type="cofactor">
    <cofactor evidence="3">
        <name>Mg(2+)</name>
        <dbReference type="ChEBI" id="CHEBI:18420"/>
    </cofactor>
    <text evidence="3">Binds 2 magnesium ions per subunit.</text>
</comment>
<evidence type="ECO:0000256" key="1">
    <source>
        <dbReference type="ARBA" id="ARBA00010702"/>
    </source>
</evidence>
<feature type="binding site" evidence="3">
    <location>
        <position position="266"/>
    </location>
    <ligand>
        <name>Mg(2+)</name>
        <dbReference type="ChEBI" id="CHEBI:18420"/>
        <label>1</label>
    </ligand>
</feature>
<dbReference type="SUPFAM" id="SSF101478">
    <property type="entry name" value="ADP-ribosylglycohydrolase"/>
    <property type="match status" value="1"/>
</dbReference>